<sequence>MTGRRLRLRLRLAMQVRLLVDHHMTGSSPALAVQDSHHRRSLFRTLRVILGVVSPSAEVDRVRHTSEYKASILAEYETSDKRGPAGTAADTFRGPHRFRGSTIRRLSFSRSVCW</sequence>
<reference evidence="2" key="1">
    <citation type="journal article" date="2019" name="Int. J. Syst. Evol. Microbiol.">
        <title>The Global Catalogue of Microorganisms (GCM) 10K type strain sequencing project: providing services to taxonomists for standard genome sequencing and annotation.</title>
        <authorList>
            <consortium name="The Broad Institute Genomics Platform"/>
            <consortium name="The Broad Institute Genome Sequencing Center for Infectious Disease"/>
            <person name="Wu L."/>
            <person name="Ma J."/>
        </authorList>
    </citation>
    <scope>NUCLEOTIDE SEQUENCE [LARGE SCALE GENOMIC DNA]</scope>
    <source>
        <strain evidence="2">JCM 17027</strain>
    </source>
</reference>
<dbReference type="Proteomes" id="UP001500034">
    <property type="component" value="Unassembled WGS sequence"/>
</dbReference>
<evidence type="ECO:0000313" key="2">
    <source>
        <dbReference type="Proteomes" id="UP001500034"/>
    </source>
</evidence>
<gene>
    <name evidence="1" type="ORF">GCM10022384_01950</name>
</gene>
<keyword evidence="2" id="KW-1185">Reference proteome</keyword>
<evidence type="ECO:0000313" key="1">
    <source>
        <dbReference type="EMBL" id="GAA3951910.1"/>
    </source>
</evidence>
<dbReference type="EMBL" id="BAABCQ010000002">
    <property type="protein sequence ID" value="GAA3951910.1"/>
    <property type="molecule type" value="Genomic_DNA"/>
</dbReference>
<protein>
    <submittedName>
        <fullName evidence="1">Uncharacterized protein</fullName>
    </submittedName>
</protein>
<proteinExistence type="predicted"/>
<name>A0ABP7NQ69_9ACTN</name>
<accession>A0ABP7NQ69</accession>
<comment type="caution">
    <text evidence="1">The sequence shown here is derived from an EMBL/GenBank/DDBJ whole genome shotgun (WGS) entry which is preliminary data.</text>
</comment>
<organism evidence="1 2">
    <name type="scientific">Streptomyces marokkonensis</name>
    <dbReference type="NCBI Taxonomy" id="324855"/>
    <lineage>
        <taxon>Bacteria</taxon>
        <taxon>Bacillati</taxon>
        <taxon>Actinomycetota</taxon>
        <taxon>Actinomycetes</taxon>
        <taxon>Kitasatosporales</taxon>
        <taxon>Streptomycetaceae</taxon>
        <taxon>Streptomyces</taxon>
    </lineage>
</organism>